<dbReference type="Proteomes" id="UP000247515">
    <property type="component" value="Unassembled WGS sequence"/>
</dbReference>
<protein>
    <submittedName>
        <fullName evidence="3">Quinol monooxygenase YgiN</fullName>
    </submittedName>
</protein>
<keyword evidence="1" id="KW-0732">Signal</keyword>
<organism evidence="3 4">
    <name type="scientific">Paraburkholderia tropica</name>
    <dbReference type="NCBI Taxonomy" id="92647"/>
    <lineage>
        <taxon>Bacteria</taxon>
        <taxon>Pseudomonadati</taxon>
        <taxon>Pseudomonadota</taxon>
        <taxon>Betaproteobacteria</taxon>
        <taxon>Burkholderiales</taxon>
        <taxon>Burkholderiaceae</taxon>
        <taxon>Paraburkholderia</taxon>
    </lineage>
</organism>
<dbReference type="GO" id="GO:0004497">
    <property type="term" value="F:monooxygenase activity"/>
    <property type="evidence" value="ECO:0007669"/>
    <property type="project" value="UniProtKB-KW"/>
</dbReference>
<keyword evidence="4" id="KW-1185">Reference proteome</keyword>
<keyword evidence="3" id="KW-0560">Oxidoreductase</keyword>
<dbReference type="InterPro" id="IPR007138">
    <property type="entry name" value="ABM_dom"/>
</dbReference>
<gene>
    <name evidence="3" type="ORF">C7400_10557</name>
</gene>
<sequence length="146" mass="15717">MKGRRGALPCLPDMHLITAMKFTVLAAASFAAVALFSNAASAAQSETLAADPVYAVVHVDIEPPKVPDALPALRAFEAQAKQDPAVASIEILQQTGAENHFTLVEVLKSKAAYDAFVSRPYVRTLRETLQPILGGPFDERLHHVMP</sequence>
<keyword evidence="3" id="KW-0503">Monooxygenase</keyword>
<evidence type="ECO:0000259" key="2">
    <source>
        <dbReference type="Pfam" id="PF03992"/>
    </source>
</evidence>
<name>A0ABX5MRW1_9BURK</name>
<dbReference type="SUPFAM" id="SSF54909">
    <property type="entry name" value="Dimeric alpha+beta barrel"/>
    <property type="match status" value="1"/>
</dbReference>
<comment type="caution">
    <text evidence="3">The sequence shown here is derived from an EMBL/GenBank/DDBJ whole genome shotgun (WGS) entry which is preliminary data.</text>
</comment>
<dbReference type="InterPro" id="IPR011008">
    <property type="entry name" value="Dimeric_a/b-barrel"/>
</dbReference>
<feature type="domain" description="ABM" evidence="2">
    <location>
        <begin position="52"/>
        <end position="126"/>
    </location>
</feature>
<feature type="signal peptide" evidence="1">
    <location>
        <begin position="1"/>
        <end position="42"/>
    </location>
</feature>
<proteinExistence type="predicted"/>
<evidence type="ECO:0000313" key="4">
    <source>
        <dbReference type="Proteomes" id="UP000247515"/>
    </source>
</evidence>
<evidence type="ECO:0000256" key="1">
    <source>
        <dbReference type="SAM" id="SignalP"/>
    </source>
</evidence>
<evidence type="ECO:0000313" key="3">
    <source>
        <dbReference type="EMBL" id="PXX17995.1"/>
    </source>
</evidence>
<dbReference type="Pfam" id="PF03992">
    <property type="entry name" value="ABM"/>
    <property type="match status" value="1"/>
</dbReference>
<dbReference type="EMBL" id="QJJV01000005">
    <property type="protein sequence ID" value="PXX17995.1"/>
    <property type="molecule type" value="Genomic_DNA"/>
</dbReference>
<feature type="chain" id="PRO_5045855117" evidence="1">
    <location>
        <begin position="43"/>
        <end position="146"/>
    </location>
</feature>
<accession>A0ABX5MRW1</accession>
<dbReference type="Gene3D" id="3.30.70.100">
    <property type="match status" value="1"/>
</dbReference>
<reference evidence="3 4" key="1">
    <citation type="submission" date="2018-05" db="EMBL/GenBank/DDBJ databases">
        <title>Genomic Encyclopedia of Type Strains, Phase IV (KMG-V): Genome sequencing to study the core and pangenomes of soil and plant-associated prokaryotes.</title>
        <authorList>
            <person name="Whitman W."/>
        </authorList>
    </citation>
    <scope>NUCLEOTIDE SEQUENCE [LARGE SCALE GENOMIC DNA]</scope>
    <source>
        <strain evidence="3 4">SIr-6563</strain>
    </source>
</reference>